<accession>A0A8H6U4V7</accession>
<evidence type="ECO:0000256" key="1">
    <source>
        <dbReference type="SAM" id="MobiDB-lite"/>
    </source>
</evidence>
<keyword evidence="3" id="KW-1185">Reference proteome</keyword>
<evidence type="ECO:0000313" key="3">
    <source>
        <dbReference type="Proteomes" id="UP000620124"/>
    </source>
</evidence>
<reference evidence="2" key="1">
    <citation type="submission" date="2020-05" db="EMBL/GenBank/DDBJ databases">
        <title>Mycena genomes resolve the evolution of fungal bioluminescence.</title>
        <authorList>
            <person name="Tsai I.J."/>
        </authorList>
    </citation>
    <scope>NUCLEOTIDE SEQUENCE</scope>
    <source>
        <strain evidence="2">CCC161011</strain>
    </source>
</reference>
<dbReference type="Proteomes" id="UP000620124">
    <property type="component" value="Unassembled WGS sequence"/>
</dbReference>
<gene>
    <name evidence="2" type="ORF">MVEN_02575600</name>
</gene>
<feature type="compositionally biased region" description="Polar residues" evidence="1">
    <location>
        <begin position="60"/>
        <end position="70"/>
    </location>
</feature>
<feature type="region of interest" description="Disordered" evidence="1">
    <location>
        <begin position="60"/>
        <end position="130"/>
    </location>
</feature>
<organism evidence="2 3">
    <name type="scientific">Mycena venus</name>
    <dbReference type="NCBI Taxonomy" id="2733690"/>
    <lineage>
        <taxon>Eukaryota</taxon>
        <taxon>Fungi</taxon>
        <taxon>Dikarya</taxon>
        <taxon>Basidiomycota</taxon>
        <taxon>Agaricomycotina</taxon>
        <taxon>Agaricomycetes</taxon>
        <taxon>Agaricomycetidae</taxon>
        <taxon>Agaricales</taxon>
        <taxon>Marasmiineae</taxon>
        <taxon>Mycenaceae</taxon>
        <taxon>Mycena</taxon>
    </lineage>
</organism>
<dbReference type="EMBL" id="JACAZI010000038">
    <property type="protein sequence ID" value="KAF7328180.1"/>
    <property type="molecule type" value="Genomic_DNA"/>
</dbReference>
<proteinExistence type="predicted"/>
<feature type="compositionally biased region" description="Polar residues" evidence="1">
    <location>
        <begin position="79"/>
        <end position="88"/>
    </location>
</feature>
<name>A0A8H6U4V7_9AGAR</name>
<evidence type="ECO:0000313" key="2">
    <source>
        <dbReference type="EMBL" id="KAF7328180.1"/>
    </source>
</evidence>
<sequence>MNSIAITTINASEELRKAQKFLRAYGKANAAAKKKLGGEAYKKAVDERIDACQQVIDQSTVNPNASTLPGSPNDPIQPGQLNQVQEANPRSGADNGGQQSKDPNIDPTLVDSEAPPTKRPRIESDQRHRKIVVDNPLESVKESINAPMLARFLALWFAHGSAVEAADPDHTANKFDDLCDSATEIIDHVTDVAQRAEYSNDQFKWEIEYDGGPVKFSHLIALHNWLVDTGLMVGSIQQKPAPKKGMMFYSSLMPEVNSFPVTNERTRVKIHHDGKYIAMTQAMLTQARLEPAAYPGCVEAGIETVSEVLTNRNGRSKCISCDASGLRGKALDDRPIPPPADHPYPNDCKCPLRGAALELWITKMTAGKDGIPQRGDGNISNHRLALNPDILKVIAEAIEVVSGHEVETLLEPEITRLQKTVVWALGRLHKLAEEEDSQCTASFPLLLTKFKETMTHWMLEDSDDDSD</sequence>
<dbReference type="AlphaFoldDB" id="A0A8H6U4V7"/>
<dbReference type="OrthoDB" id="3014952at2759"/>
<comment type="caution">
    <text evidence="2">The sequence shown here is derived from an EMBL/GenBank/DDBJ whole genome shotgun (WGS) entry which is preliminary data.</text>
</comment>
<protein>
    <submittedName>
        <fullName evidence="2">Uncharacterized protein</fullName>
    </submittedName>
</protein>